<feature type="signal peptide" evidence="2">
    <location>
        <begin position="1"/>
        <end position="19"/>
    </location>
</feature>
<keyword evidence="1" id="KW-0812">Transmembrane</keyword>
<gene>
    <name evidence="4" type="ORF">K432DRAFT_444288</name>
</gene>
<dbReference type="SUPFAM" id="SSF49899">
    <property type="entry name" value="Concanavalin A-like lectins/glucanases"/>
    <property type="match status" value="1"/>
</dbReference>
<evidence type="ECO:0000259" key="3">
    <source>
        <dbReference type="PROSITE" id="PS51762"/>
    </source>
</evidence>
<dbReference type="InterPro" id="IPR000757">
    <property type="entry name" value="Beta-glucanase-like"/>
</dbReference>
<proteinExistence type="predicted"/>
<accession>A0A8E2E890</accession>
<evidence type="ECO:0000313" key="4">
    <source>
        <dbReference type="EMBL" id="OCK78913.1"/>
    </source>
</evidence>
<feature type="domain" description="GH16" evidence="3">
    <location>
        <begin position="75"/>
        <end position="308"/>
    </location>
</feature>
<protein>
    <submittedName>
        <fullName evidence="4">Glycoside hydrolase family 16 protein</fullName>
    </submittedName>
</protein>
<feature type="transmembrane region" description="Helical" evidence="1">
    <location>
        <begin position="359"/>
        <end position="384"/>
    </location>
</feature>
<keyword evidence="1" id="KW-0472">Membrane</keyword>
<dbReference type="Gene3D" id="2.60.120.200">
    <property type="match status" value="1"/>
</dbReference>
<dbReference type="GO" id="GO:0004553">
    <property type="term" value="F:hydrolase activity, hydrolyzing O-glycosyl compounds"/>
    <property type="evidence" value="ECO:0007669"/>
    <property type="project" value="InterPro"/>
</dbReference>
<dbReference type="OrthoDB" id="4388755at2759"/>
<evidence type="ECO:0000256" key="1">
    <source>
        <dbReference type="SAM" id="Phobius"/>
    </source>
</evidence>
<evidence type="ECO:0000256" key="2">
    <source>
        <dbReference type="SAM" id="SignalP"/>
    </source>
</evidence>
<organism evidence="4 5">
    <name type="scientific">Lepidopterella palustris CBS 459.81</name>
    <dbReference type="NCBI Taxonomy" id="1314670"/>
    <lineage>
        <taxon>Eukaryota</taxon>
        <taxon>Fungi</taxon>
        <taxon>Dikarya</taxon>
        <taxon>Ascomycota</taxon>
        <taxon>Pezizomycotina</taxon>
        <taxon>Dothideomycetes</taxon>
        <taxon>Pleosporomycetidae</taxon>
        <taxon>Mytilinidiales</taxon>
        <taxon>Argynnaceae</taxon>
        <taxon>Lepidopterella</taxon>
    </lineage>
</organism>
<keyword evidence="4" id="KW-0378">Hydrolase</keyword>
<dbReference type="AlphaFoldDB" id="A0A8E2E890"/>
<name>A0A8E2E890_9PEZI</name>
<reference evidence="4 5" key="1">
    <citation type="journal article" date="2016" name="Nat. Commun.">
        <title>Ectomycorrhizal ecology is imprinted in the genome of the dominant symbiotic fungus Cenococcum geophilum.</title>
        <authorList>
            <consortium name="DOE Joint Genome Institute"/>
            <person name="Peter M."/>
            <person name="Kohler A."/>
            <person name="Ohm R.A."/>
            <person name="Kuo A."/>
            <person name="Krutzmann J."/>
            <person name="Morin E."/>
            <person name="Arend M."/>
            <person name="Barry K.W."/>
            <person name="Binder M."/>
            <person name="Choi C."/>
            <person name="Clum A."/>
            <person name="Copeland A."/>
            <person name="Grisel N."/>
            <person name="Haridas S."/>
            <person name="Kipfer T."/>
            <person name="LaButti K."/>
            <person name="Lindquist E."/>
            <person name="Lipzen A."/>
            <person name="Maire R."/>
            <person name="Meier B."/>
            <person name="Mihaltcheva S."/>
            <person name="Molinier V."/>
            <person name="Murat C."/>
            <person name="Poggeler S."/>
            <person name="Quandt C.A."/>
            <person name="Sperisen C."/>
            <person name="Tritt A."/>
            <person name="Tisserant E."/>
            <person name="Crous P.W."/>
            <person name="Henrissat B."/>
            <person name="Nehls U."/>
            <person name="Egli S."/>
            <person name="Spatafora J.W."/>
            <person name="Grigoriev I.V."/>
            <person name="Martin F.M."/>
        </authorList>
    </citation>
    <scope>NUCLEOTIDE SEQUENCE [LARGE SCALE GENOMIC DNA]</scope>
    <source>
        <strain evidence="4 5">CBS 459.81</strain>
    </source>
</reference>
<keyword evidence="1" id="KW-1133">Transmembrane helix</keyword>
<dbReference type="InterPro" id="IPR013320">
    <property type="entry name" value="ConA-like_dom_sf"/>
</dbReference>
<dbReference type="CDD" id="cd00413">
    <property type="entry name" value="Glyco_hydrolase_16"/>
    <property type="match status" value="1"/>
</dbReference>
<feature type="chain" id="PRO_5034124079" evidence="2">
    <location>
        <begin position="20"/>
        <end position="386"/>
    </location>
</feature>
<dbReference type="EMBL" id="KV745033">
    <property type="protein sequence ID" value="OCK78913.1"/>
    <property type="molecule type" value="Genomic_DNA"/>
</dbReference>
<dbReference type="PANTHER" id="PTHR38121">
    <property type="entry name" value="GH16 DOMAIN-CONTAINING PROTEIN"/>
    <property type="match status" value="1"/>
</dbReference>
<dbReference type="Proteomes" id="UP000250266">
    <property type="component" value="Unassembled WGS sequence"/>
</dbReference>
<dbReference type="PROSITE" id="PS51762">
    <property type="entry name" value="GH16_2"/>
    <property type="match status" value="1"/>
</dbReference>
<dbReference type="PANTHER" id="PTHR38121:SF4">
    <property type="entry name" value="GH16 DOMAIN-CONTAINING PROTEIN-RELATED"/>
    <property type="match status" value="1"/>
</dbReference>
<sequence length="386" mass="42573">MISSAQALILGLILQPILAQNVTDLKDNSANCSCYVVETDNTPSYFQYHRFWDFRNVASAKSQYTVAPPAVNNSQGAGTEMTPDQEFLNSSAWNTDWGIQNWGKPSTSDFPIRMQNSPANVFILQNNSSSYASDYDTYLALRTTRLEDFQSSAEVENEQKNLMHASLRVKARVIGDPGAVAGFFTFYDDNNESDIEILTSDPKDMIRYTNQPSVDKNGNEIPQSSLNGTGLPAWDNWRTHRIDWLAKKSYWYIDGQEVANNTYSVPRKPSGLVINMWSDGGEWSGNMTIGGSAEYHIQWIELAFNTSGPVGGPGGGNRKRDEEEGILEKRKSKGCQVVCRVDGVKDVGFPEVAHVAASLAGMGAVPLVSSWALVVMMGLVSFLMGF</sequence>
<dbReference type="Pfam" id="PF00722">
    <property type="entry name" value="Glyco_hydro_16"/>
    <property type="match status" value="1"/>
</dbReference>
<keyword evidence="5" id="KW-1185">Reference proteome</keyword>
<dbReference type="GO" id="GO:0005975">
    <property type="term" value="P:carbohydrate metabolic process"/>
    <property type="evidence" value="ECO:0007669"/>
    <property type="project" value="InterPro"/>
</dbReference>
<evidence type="ECO:0000313" key="5">
    <source>
        <dbReference type="Proteomes" id="UP000250266"/>
    </source>
</evidence>
<keyword evidence="2" id="KW-0732">Signal</keyword>